<keyword evidence="5" id="KW-0946">Virion</keyword>
<keyword evidence="6" id="KW-1133">Transmembrane helix</keyword>
<accession>A0A3G2B8Q2</accession>
<protein>
    <recommendedName>
        <fullName evidence="11">Protein L2</fullName>
    </recommendedName>
</protein>
<dbReference type="GO" id="GO:0030430">
    <property type="term" value="C:host cell cytoplasm"/>
    <property type="evidence" value="ECO:0007669"/>
    <property type="project" value="UniProtKB-SubCell"/>
</dbReference>
<evidence type="ECO:0000313" key="10">
    <source>
        <dbReference type="Proteomes" id="UP000693994"/>
    </source>
</evidence>
<proteinExistence type="predicted"/>
<dbReference type="EMBL" id="MN648219">
    <property type="protein sequence ID" value="QLI57686.1"/>
    <property type="molecule type" value="Genomic_DNA"/>
</dbReference>
<evidence type="ECO:0000313" key="9">
    <source>
        <dbReference type="EMBL" id="QLI57686.1"/>
    </source>
</evidence>
<keyword evidence="4" id="KW-0812">Transmembrane</keyword>
<keyword evidence="8" id="KW-1035">Host cytoplasm</keyword>
<name>A0A3G2B8Q2_ORFV</name>
<sequence length="90" mass="10608">MVRRVLLERVDGIVEHSRADRRYLEAIQRHLEGSTPGLRQMWRFLYDLLLTVFVVMYIVFRLIVRNPGICTILALAAAVYYLFLCLFSMD</sequence>
<reference evidence="9" key="1">
    <citation type="submission" date="2019-11" db="EMBL/GenBank/DDBJ databases">
        <authorList>
            <person name="Zhou Y."/>
            <person name="Cui S."/>
            <person name="Zhao K."/>
            <person name="He W."/>
            <person name="Gao F."/>
        </authorList>
    </citation>
    <scope>NUCLEOTIDE SEQUENCE</scope>
    <source>
        <strain evidence="9">CL18</strain>
    </source>
</reference>
<keyword evidence="7" id="KW-0472">Membrane</keyword>
<dbReference type="Proteomes" id="UP000693994">
    <property type="component" value="Segment"/>
</dbReference>
<evidence type="ECO:0008006" key="11">
    <source>
        <dbReference type="Google" id="ProtNLM"/>
    </source>
</evidence>
<dbReference type="Pfam" id="PF05803">
    <property type="entry name" value="Chordopox_L2"/>
    <property type="match status" value="1"/>
</dbReference>
<keyword evidence="3" id="KW-0244">Early protein</keyword>
<evidence type="ECO:0000256" key="5">
    <source>
        <dbReference type="ARBA" id="ARBA00022844"/>
    </source>
</evidence>
<evidence type="ECO:0000256" key="8">
    <source>
        <dbReference type="ARBA" id="ARBA00023200"/>
    </source>
</evidence>
<dbReference type="GO" id="GO:0055036">
    <property type="term" value="C:virion membrane"/>
    <property type="evidence" value="ECO:0007669"/>
    <property type="project" value="UniProtKB-SubCell"/>
</dbReference>
<evidence type="ECO:0000256" key="6">
    <source>
        <dbReference type="ARBA" id="ARBA00022989"/>
    </source>
</evidence>
<organism evidence="9 10">
    <name type="scientific">Orf virus</name>
    <name type="common">ORFV</name>
    <dbReference type="NCBI Taxonomy" id="10258"/>
    <lineage>
        <taxon>Viruses</taxon>
        <taxon>Varidnaviria</taxon>
        <taxon>Bamfordvirae</taxon>
        <taxon>Nucleocytoviricota</taxon>
        <taxon>Pokkesviricetes</taxon>
        <taxon>Chitovirales</taxon>
        <taxon>Poxviridae</taxon>
        <taxon>Chordopoxvirinae</taxon>
        <taxon>Parapoxvirus</taxon>
        <taxon>Parapoxvirus orf</taxon>
    </lineage>
</organism>
<evidence type="ECO:0000256" key="1">
    <source>
        <dbReference type="ARBA" id="ARBA00004192"/>
    </source>
</evidence>
<evidence type="ECO:0000256" key="7">
    <source>
        <dbReference type="ARBA" id="ARBA00023136"/>
    </source>
</evidence>
<gene>
    <name evidence="9" type="primary">ORFV048</name>
</gene>
<organismHost>
    <name type="scientific">Capra hircus</name>
    <name type="common">Goat</name>
    <dbReference type="NCBI Taxonomy" id="9925"/>
</organismHost>
<organismHost>
    <name type="scientific">Homo sapiens</name>
    <name type="common">Human</name>
    <dbReference type="NCBI Taxonomy" id="9606"/>
</organismHost>
<evidence type="ECO:0000256" key="2">
    <source>
        <dbReference type="ARBA" id="ARBA00004385"/>
    </source>
</evidence>
<dbReference type="InterPro" id="IPR008447">
    <property type="entry name" value="Prot_L2"/>
</dbReference>
<evidence type="ECO:0000256" key="3">
    <source>
        <dbReference type="ARBA" id="ARBA00022518"/>
    </source>
</evidence>
<comment type="subcellular location">
    <subcellularLocation>
        <location evidence="1">Host cytoplasm</location>
    </subcellularLocation>
    <subcellularLocation>
        <location evidence="2">Virion membrane</location>
        <topology evidence="2">Multi-pass membrane protein</topology>
    </subcellularLocation>
</comment>
<evidence type="ECO:0000256" key="4">
    <source>
        <dbReference type="ARBA" id="ARBA00022692"/>
    </source>
</evidence>
<organismHost>
    <name type="scientific">Ovis aries</name>
    <name type="common">Sheep</name>
    <dbReference type="NCBI Taxonomy" id="9940"/>
</organismHost>